<dbReference type="PANTHER" id="PTHR46383">
    <property type="entry name" value="ASPARTATE AMINOTRANSFERASE"/>
    <property type="match status" value="1"/>
</dbReference>
<dbReference type="Pfam" id="PF00155">
    <property type="entry name" value="Aminotran_1_2"/>
    <property type="match status" value="1"/>
</dbReference>
<proteinExistence type="inferred from homology"/>
<evidence type="ECO:0000256" key="2">
    <source>
        <dbReference type="ARBA" id="ARBA00007441"/>
    </source>
</evidence>
<reference evidence="7" key="1">
    <citation type="submission" date="2018-06" db="EMBL/GenBank/DDBJ databases">
        <authorList>
            <person name="Zhirakovskaya E."/>
        </authorList>
    </citation>
    <scope>NUCLEOTIDE SEQUENCE</scope>
</reference>
<evidence type="ECO:0000313" key="7">
    <source>
        <dbReference type="EMBL" id="VAV99948.1"/>
    </source>
</evidence>
<protein>
    <submittedName>
        <fullName evidence="7">Aspartate aminotransferase</fullName>
        <ecNumber evidence="7">2.6.1.1</ecNumber>
    </submittedName>
</protein>
<dbReference type="InterPro" id="IPR015424">
    <property type="entry name" value="PyrdxlP-dep_Trfase"/>
</dbReference>
<dbReference type="EMBL" id="UOEF01000294">
    <property type="protein sequence ID" value="VAV99948.1"/>
    <property type="molecule type" value="Genomic_DNA"/>
</dbReference>
<dbReference type="CDD" id="cd00609">
    <property type="entry name" value="AAT_like"/>
    <property type="match status" value="1"/>
</dbReference>
<dbReference type="InterPro" id="IPR050596">
    <property type="entry name" value="AspAT/PAT-like"/>
</dbReference>
<dbReference type="InterPro" id="IPR004839">
    <property type="entry name" value="Aminotransferase_I/II_large"/>
</dbReference>
<evidence type="ECO:0000256" key="4">
    <source>
        <dbReference type="ARBA" id="ARBA00022679"/>
    </source>
</evidence>
<dbReference type="GO" id="GO:0030170">
    <property type="term" value="F:pyridoxal phosphate binding"/>
    <property type="evidence" value="ECO:0007669"/>
    <property type="project" value="InterPro"/>
</dbReference>
<name>A0A3B0SGP2_9ZZZZ</name>
<comment type="cofactor">
    <cofactor evidence="1">
        <name>pyridoxal 5'-phosphate</name>
        <dbReference type="ChEBI" id="CHEBI:597326"/>
    </cofactor>
</comment>
<dbReference type="GO" id="GO:0004069">
    <property type="term" value="F:L-aspartate:2-oxoglutarate aminotransferase activity"/>
    <property type="evidence" value="ECO:0007669"/>
    <property type="project" value="UniProtKB-EC"/>
</dbReference>
<dbReference type="InterPro" id="IPR015421">
    <property type="entry name" value="PyrdxlP-dep_Trfase_major"/>
</dbReference>
<evidence type="ECO:0000256" key="3">
    <source>
        <dbReference type="ARBA" id="ARBA00022576"/>
    </source>
</evidence>
<dbReference type="SUPFAM" id="SSF53383">
    <property type="entry name" value="PLP-dependent transferases"/>
    <property type="match status" value="1"/>
</dbReference>
<dbReference type="GO" id="GO:0006520">
    <property type="term" value="P:amino acid metabolic process"/>
    <property type="evidence" value="ECO:0007669"/>
    <property type="project" value="InterPro"/>
</dbReference>
<evidence type="ECO:0000256" key="5">
    <source>
        <dbReference type="ARBA" id="ARBA00022898"/>
    </source>
</evidence>
<feature type="domain" description="Aminotransferase class I/classII large" evidence="6">
    <location>
        <begin position="47"/>
        <end position="389"/>
    </location>
</feature>
<evidence type="ECO:0000256" key="1">
    <source>
        <dbReference type="ARBA" id="ARBA00001933"/>
    </source>
</evidence>
<dbReference type="AlphaFoldDB" id="A0A3B0SGP2"/>
<accession>A0A3B0SGP2</accession>
<keyword evidence="5" id="KW-0663">Pyridoxal phosphate</keyword>
<dbReference type="EC" id="2.6.1.1" evidence="7"/>
<organism evidence="7">
    <name type="scientific">hydrothermal vent metagenome</name>
    <dbReference type="NCBI Taxonomy" id="652676"/>
    <lineage>
        <taxon>unclassified sequences</taxon>
        <taxon>metagenomes</taxon>
        <taxon>ecological metagenomes</taxon>
    </lineage>
</organism>
<dbReference type="Gene3D" id="3.40.640.10">
    <property type="entry name" value="Type I PLP-dependent aspartate aminotransferase-like (Major domain)"/>
    <property type="match status" value="1"/>
</dbReference>
<keyword evidence="4 7" id="KW-0808">Transferase</keyword>
<comment type="similarity">
    <text evidence="2">Belongs to the class-I pyridoxal-phosphate-dependent aminotransferase family.</text>
</comment>
<gene>
    <name evidence="7" type="ORF">MNBD_ALPHA04-585</name>
</gene>
<dbReference type="NCBIfam" id="NF004770">
    <property type="entry name" value="PRK06108.1"/>
    <property type="match status" value="1"/>
</dbReference>
<evidence type="ECO:0000259" key="6">
    <source>
        <dbReference type="Pfam" id="PF00155"/>
    </source>
</evidence>
<sequence>MSLLTDPAQRLQTALSAEARALPESGIVEVVKYGAGRPGLIPLWVGEGHLPTPDFIVAEAARSMAAGETFYTEQRGLAELRHALAKFHQRQFGGRFDPEMFHVTGSGMQAIQMAVRAVATKGDEIVLPSPAWPNFPAAVRAQGAVPVEVPIDFGDKGWQLDIARLFDAVGPRTKAIFIISPGNPTGWVMSQEEMAEVIAFARARDLWLIADEVYSRFYFGDGPSPSFWHEVEPGDKILFTNTFSKNWAMTGWRVGWIAAAPELGQVIENMIQYSTSGVAKFMQRACVTALEEGEAFIAAQVAQAIQGRQIVSEALSSSNRLRYASPDGGFYGFFGIAGEPHSRSLAFRLIDEIGIGVAPGSAFGPGGEGFVRICFQRDPAQLQDAMDRIAQWLRR</sequence>
<keyword evidence="3 7" id="KW-0032">Aminotransferase</keyword>